<dbReference type="PANTHER" id="PTHR30290">
    <property type="entry name" value="PERIPLASMIC BINDING COMPONENT OF ABC TRANSPORTER"/>
    <property type="match status" value="1"/>
</dbReference>
<dbReference type="PANTHER" id="PTHR30290:SF72">
    <property type="entry name" value="HTH-TYPE TRANSCRIPTIONAL REGULATOR SGRR"/>
    <property type="match status" value="1"/>
</dbReference>
<evidence type="ECO:0000313" key="4">
    <source>
        <dbReference type="EMBL" id="RKP56857.1"/>
    </source>
</evidence>
<dbReference type="InterPro" id="IPR025370">
    <property type="entry name" value="SgrR_HTH_N"/>
</dbReference>
<dbReference type="EMBL" id="RBZM01000002">
    <property type="protein sequence ID" value="RKP56857.1"/>
    <property type="molecule type" value="Genomic_DNA"/>
</dbReference>
<dbReference type="Pfam" id="PF00496">
    <property type="entry name" value="SBP_bac_5"/>
    <property type="match status" value="1"/>
</dbReference>
<gene>
    <name evidence="4" type="ORF">D7Z26_02380</name>
</gene>
<dbReference type="Gene3D" id="3.10.105.10">
    <property type="entry name" value="Dipeptide-binding Protein, Domain 3"/>
    <property type="match status" value="1"/>
</dbReference>
<accession>A0A494Y279</accession>
<comment type="caution">
    <text evidence="4">The sequence shown here is derived from an EMBL/GenBank/DDBJ whole genome shotgun (WGS) entry which is preliminary data.</text>
</comment>
<keyword evidence="1" id="KW-0238">DNA-binding</keyword>
<dbReference type="SUPFAM" id="SSF53850">
    <property type="entry name" value="Periplasmic binding protein-like II"/>
    <property type="match status" value="1"/>
</dbReference>
<dbReference type="Proteomes" id="UP000282076">
    <property type="component" value="Unassembled WGS sequence"/>
</dbReference>
<feature type="domain" description="Solute-binding protein family 5" evidence="2">
    <location>
        <begin position="179"/>
        <end position="447"/>
    </location>
</feature>
<dbReference type="Gene3D" id="3.40.190.10">
    <property type="entry name" value="Periplasmic binding protein-like II"/>
    <property type="match status" value="1"/>
</dbReference>
<dbReference type="AlphaFoldDB" id="A0A494Y279"/>
<evidence type="ECO:0000259" key="3">
    <source>
        <dbReference type="Pfam" id="PF12793"/>
    </source>
</evidence>
<dbReference type="GO" id="GO:0015833">
    <property type="term" value="P:peptide transport"/>
    <property type="evidence" value="ECO:0007669"/>
    <property type="project" value="TreeGrafter"/>
</dbReference>
<dbReference type="GO" id="GO:1904680">
    <property type="term" value="F:peptide transmembrane transporter activity"/>
    <property type="evidence" value="ECO:0007669"/>
    <property type="project" value="TreeGrafter"/>
</dbReference>
<proteinExistence type="predicted"/>
<dbReference type="InterPro" id="IPR039424">
    <property type="entry name" value="SBP_5"/>
</dbReference>
<keyword evidence="5" id="KW-1185">Reference proteome</keyword>
<reference evidence="4 5" key="1">
    <citation type="submission" date="2018-10" db="EMBL/GenBank/DDBJ databases">
        <title>Cohnella sp. M2MS4P-1, whole genome shotgun sequence.</title>
        <authorList>
            <person name="Tuo L."/>
        </authorList>
    </citation>
    <scope>NUCLEOTIDE SEQUENCE [LARGE SCALE GENOMIC DNA]</scope>
    <source>
        <strain evidence="4 5">M2MS4P-1</strain>
    </source>
</reference>
<name>A0A494Y279_9BACL</name>
<dbReference type="Pfam" id="PF12793">
    <property type="entry name" value="SgrR_N"/>
    <property type="match status" value="1"/>
</dbReference>
<organism evidence="4 5">
    <name type="scientific">Cohnella endophytica</name>
    <dbReference type="NCBI Taxonomy" id="2419778"/>
    <lineage>
        <taxon>Bacteria</taxon>
        <taxon>Bacillati</taxon>
        <taxon>Bacillota</taxon>
        <taxon>Bacilli</taxon>
        <taxon>Bacillales</taxon>
        <taxon>Paenibacillaceae</taxon>
        <taxon>Cohnella</taxon>
    </lineage>
</organism>
<evidence type="ECO:0000259" key="2">
    <source>
        <dbReference type="Pfam" id="PF00496"/>
    </source>
</evidence>
<feature type="domain" description="Transcriptional regulator SgrR N-terminal HTH" evidence="3">
    <location>
        <begin position="6"/>
        <end position="105"/>
    </location>
</feature>
<sequence length="605" mass="69865">MNALAEKYLMLLNKIGNNAVTHAEIEVTTEELANALYCSTRNAKMVVRKLVDEGLISWVAGRGRGNVSRLVFLAEKEPLLMEWAQDMSRKGDYKQAFELLKTYHSQSALIDRFVQWLNGHFGYAADLAGNSQAIDTLRFPVYRPIVTMDPADVYCAFDAHMVRQVFDQLLQYDYASRRVTPGVAHAWEMNADATEWTFHLRKGIRFHHGRELTADDVKFTLERIRGDQPVGWMTKDVILVECHDGRTLRIKLSRPNRIFHRYLSSAAMSIVPRDLVMKDESLFRERPVGSGPFRVVEWCNDRFEMVANPDYHQGRAHLDRIVIALMPEEAESMSLGAHWKQLLYDNTLHLKHPDPELMATYELSNGCMLMSWNLRKNGPQQSFAFRHAIDLLLNRKRFIRDLGGNRVYPAQGFRPTEQTPYLDEEHDEEEGIRLLRESGYDGTPITLSIFGSHETDAHWIERRFAEFGVSVVVRNDSKYKIGDLETMESADCILYEVVIASDDVCEIENYVQSGNFLKECLQDDMRLWAEGKVESALVCERSEDRTAILKEIEDRLREECHVLFILHKKLSTYVHPTVKGVQLNYLGWMDFKDIWLESRAMNSVE</sequence>
<evidence type="ECO:0000256" key="1">
    <source>
        <dbReference type="ARBA" id="ARBA00023125"/>
    </source>
</evidence>
<evidence type="ECO:0000313" key="5">
    <source>
        <dbReference type="Proteomes" id="UP000282076"/>
    </source>
</evidence>
<dbReference type="RefSeq" id="WP_120974458.1">
    <property type="nucleotide sequence ID" value="NZ_RBZM01000002.1"/>
</dbReference>
<dbReference type="OrthoDB" id="5894719at2"/>
<dbReference type="GO" id="GO:0003677">
    <property type="term" value="F:DNA binding"/>
    <property type="evidence" value="ECO:0007669"/>
    <property type="project" value="UniProtKB-KW"/>
</dbReference>
<protein>
    <submittedName>
        <fullName evidence="4">ABC transporter substrate-binding protein</fullName>
    </submittedName>
</protein>
<dbReference type="InterPro" id="IPR000914">
    <property type="entry name" value="SBP_5_dom"/>
</dbReference>